<dbReference type="AlphaFoldDB" id="A0A164K406"/>
<name>A0A164K406_9NOCA</name>
<dbReference type="PANTHER" id="PTHR46796">
    <property type="entry name" value="HTH-TYPE TRANSCRIPTIONAL ACTIVATOR RHAS-RELATED"/>
    <property type="match status" value="1"/>
</dbReference>
<dbReference type="InterPro" id="IPR020449">
    <property type="entry name" value="Tscrpt_reg_AraC-type_HTH"/>
</dbReference>
<keyword evidence="3" id="KW-0804">Transcription</keyword>
<reference evidence="6 7" key="1">
    <citation type="submission" date="2016-04" db="EMBL/GenBank/DDBJ databases">
        <authorList>
            <person name="Evans L.H."/>
            <person name="Alamgir A."/>
            <person name="Owens N."/>
            <person name="Weber N.D."/>
            <person name="Virtaneva K."/>
            <person name="Barbian K."/>
            <person name="Babar A."/>
            <person name="Rosenke K."/>
        </authorList>
    </citation>
    <scope>NUCLEOTIDE SEQUENCE [LARGE SCALE GENOMIC DNA]</scope>
    <source>
        <strain evidence="6 7">IFM 0406</strain>
    </source>
</reference>
<evidence type="ECO:0000256" key="4">
    <source>
        <dbReference type="SAM" id="MobiDB-lite"/>
    </source>
</evidence>
<comment type="caution">
    <text evidence="6">The sequence shown here is derived from an EMBL/GenBank/DDBJ whole genome shotgun (WGS) entry which is preliminary data.</text>
</comment>
<dbReference type="Proteomes" id="UP000076512">
    <property type="component" value="Unassembled WGS sequence"/>
</dbReference>
<accession>A0A164K406</accession>
<dbReference type="PANTHER" id="PTHR46796:SF6">
    <property type="entry name" value="ARAC SUBFAMILY"/>
    <property type="match status" value="1"/>
</dbReference>
<sequence length="355" mass="38365">MEDDMALVLDTDTLDPCDRADALAAAILRVSAPAYLEYAPSSGPVTGRMYAWGLGHLDVLRLELSGLRVVRTARQIRVSPSPTLATIVVDPRGAPALHWIHAEVRDLTGPGELTTFDLNLPYDLNWRGGGVTVLFVPLERLGLPTETIRAGLGCLRASPLYRLMVEHIGLLARSIPELEGDPGAQGLGDASTEMLRALIVSAATRDSADGTMVPADLLLAQIREYVRRRLTSPDLCPASIAHAHHISVRYLYKLCARAGIGLEQWIIAQRLERARTELARAECRYRSIAAVAYGCGFRDPSHFARRFRAAYGMSPGQWRREAYAGHGFPTAPPAGTLRAASDSPGASEPSGNAGI</sequence>
<dbReference type="PROSITE" id="PS00041">
    <property type="entry name" value="HTH_ARAC_FAMILY_1"/>
    <property type="match status" value="1"/>
</dbReference>
<dbReference type="SMART" id="SM00342">
    <property type="entry name" value="HTH_ARAC"/>
    <property type="match status" value="1"/>
</dbReference>
<dbReference type="Gene3D" id="1.10.10.60">
    <property type="entry name" value="Homeodomain-like"/>
    <property type="match status" value="1"/>
</dbReference>
<dbReference type="InterPro" id="IPR009057">
    <property type="entry name" value="Homeodomain-like_sf"/>
</dbReference>
<dbReference type="InterPro" id="IPR050204">
    <property type="entry name" value="AraC_XylS_family_regulators"/>
</dbReference>
<dbReference type="Pfam" id="PF12833">
    <property type="entry name" value="HTH_18"/>
    <property type="match status" value="1"/>
</dbReference>
<dbReference type="GO" id="GO:0003700">
    <property type="term" value="F:DNA-binding transcription factor activity"/>
    <property type="evidence" value="ECO:0007669"/>
    <property type="project" value="InterPro"/>
</dbReference>
<evidence type="ECO:0000259" key="5">
    <source>
        <dbReference type="PROSITE" id="PS01124"/>
    </source>
</evidence>
<evidence type="ECO:0000313" key="7">
    <source>
        <dbReference type="Proteomes" id="UP000076512"/>
    </source>
</evidence>
<dbReference type="InterPro" id="IPR018062">
    <property type="entry name" value="HTH_AraC-typ_CS"/>
</dbReference>
<dbReference type="GO" id="GO:0043565">
    <property type="term" value="F:sequence-specific DNA binding"/>
    <property type="evidence" value="ECO:0007669"/>
    <property type="project" value="InterPro"/>
</dbReference>
<dbReference type="PROSITE" id="PS01124">
    <property type="entry name" value="HTH_ARAC_FAMILY_2"/>
    <property type="match status" value="1"/>
</dbReference>
<dbReference type="PRINTS" id="PR00032">
    <property type="entry name" value="HTHARAC"/>
</dbReference>
<protein>
    <recommendedName>
        <fullName evidence="5">HTH araC/xylS-type domain-containing protein</fullName>
    </recommendedName>
</protein>
<keyword evidence="7" id="KW-1185">Reference proteome</keyword>
<feature type="domain" description="HTH araC/xylS-type" evidence="5">
    <location>
        <begin position="220"/>
        <end position="321"/>
    </location>
</feature>
<gene>
    <name evidence="6" type="ORF">AWN90_41530</name>
</gene>
<organism evidence="6 7">
    <name type="scientific">Nocardia terpenica</name>
    <dbReference type="NCBI Taxonomy" id="455432"/>
    <lineage>
        <taxon>Bacteria</taxon>
        <taxon>Bacillati</taxon>
        <taxon>Actinomycetota</taxon>
        <taxon>Actinomycetes</taxon>
        <taxon>Mycobacteriales</taxon>
        <taxon>Nocardiaceae</taxon>
        <taxon>Nocardia</taxon>
    </lineage>
</organism>
<evidence type="ECO:0000313" key="6">
    <source>
        <dbReference type="EMBL" id="KZM71005.1"/>
    </source>
</evidence>
<feature type="region of interest" description="Disordered" evidence="4">
    <location>
        <begin position="334"/>
        <end position="355"/>
    </location>
</feature>
<evidence type="ECO:0000256" key="3">
    <source>
        <dbReference type="ARBA" id="ARBA00023163"/>
    </source>
</evidence>
<evidence type="ECO:0000256" key="1">
    <source>
        <dbReference type="ARBA" id="ARBA00023015"/>
    </source>
</evidence>
<dbReference type="STRING" id="455432.AWN90_41530"/>
<dbReference type="SUPFAM" id="SSF46689">
    <property type="entry name" value="Homeodomain-like"/>
    <property type="match status" value="1"/>
</dbReference>
<dbReference type="EMBL" id="LWGR01000013">
    <property type="protein sequence ID" value="KZM71005.1"/>
    <property type="molecule type" value="Genomic_DNA"/>
</dbReference>
<keyword evidence="2" id="KW-0238">DNA-binding</keyword>
<dbReference type="InterPro" id="IPR018060">
    <property type="entry name" value="HTH_AraC"/>
</dbReference>
<keyword evidence="1" id="KW-0805">Transcription regulation</keyword>
<proteinExistence type="predicted"/>
<evidence type="ECO:0000256" key="2">
    <source>
        <dbReference type="ARBA" id="ARBA00023125"/>
    </source>
</evidence>